<dbReference type="AlphaFoldDB" id="A0A1S1RKA4"/>
<keyword evidence="9" id="KW-1185">Reference proteome</keyword>
<feature type="domain" description="DUF1232" evidence="7">
    <location>
        <begin position="42"/>
        <end position="76"/>
    </location>
</feature>
<keyword evidence="4 6" id="KW-0472">Membrane</keyword>
<evidence type="ECO:0000259" key="7">
    <source>
        <dbReference type="Pfam" id="PF06803"/>
    </source>
</evidence>
<keyword evidence="3 6" id="KW-1133">Transmembrane helix</keyword>
<comment type="caution">
    <text evidence="8">The sequence shown here is derived from an EMBL/GenBank/DDBJ whole genome shotgun (WGS) entry which is preliminary data.</text>
</comment>
<reference evidence="9" key="1">
    <citation type="submission" date="2016-07" db="EMBL/GenBank/DDBJ databases">
        <title>Sequence Frankia sp. strain CcI1.17.</title>
        <authorList>
            <person name="Ghodhbane-Gtari F."/>
            <person name="Swanson E."/>
            <person name="Gueddou A."/>
            <person name="Morris K."/>
            <person name="Hezbri K."/>
            <person name="Ktari A."/>
            <person name="Nouioui I."/>
            <person name="Abebe-Akele F."/>
            <person name="Simpson S."/>
            <person name="Thomas K."/>
            <person name="Gtari M."/>
            <person name="Tisa L.S."/>
            <person name="Hurst S."/>
        </authorList>
    </citation>
    <scope>NUCLEOTIDE SEQUENCE [LARGE SCALE GENOMIC DNA]</scope>
    <source>
        <strain evidence="9">Cc1.17</strain>
    </source>
</reference>
<gene>
    <name evidence="8" type="ORF">CC117_00815</name>
</gene>
<evidence type="ECO:0000313" key="9">
    <source>
        <dbReference type="Proteomes" id="UP000179627"/>
    </source>
</evidence>
<dbReference type="InterPro" id="IPR010652">
    <property type="entry name" value="DUF1232"/>
</dbReference>
<dbReference type="Pfam" id="PF06803">
    <property type="entry name" value="DUF1232"/>
    <property type="match status" value="1"/>
</dbReference>
<feature type="transmembrane region" description="Helical" evidence="6">
    <location>
        <begin position="6"/>
        <end position="31"/>
    </location>
</feature>
<proteinExistence type="predicted"/>
<dbReference type="GO" id="GO:0012505">
    <property type="term" value="C:endomembrane system"/>
    <property type="evidence" value="ECO:0007669"/>
    <property type="project" value="UniProtKB-SubCell"/>
</dbReference>
<evidence type="ECO:0000256" key="5">
    <source>
        <dbReference type="SAM" id="MobiDB-lite"/>
    </source>
</evidence>
<evidence type="ECO:0000256" key="2">
    <source>
        <dbReference type="ARBA" id="ARBA00022692"/>
    </source>
</evidence>
<dbReference type="Proteomes" id="UP000179627">
    <property type="component" value="Unassembled WGS sequence"/>
</dbReference>
<evidence type="ECO:0000256" key="1">
    <source>
        <dbReference type="ARBA" id="ARBA00004127"/>
    </source>
</evidence>
<feature type="region of interest" description="Disordered" evidence="5">
    <location>
        <begin position="93"/>
        <end position="113"/>
    </location>
</feature>
<dbReference type="OrthoDB" id="5147173at2"/>
<evidence type="ECO:0000313" key="8">
    <source>
        <dbReference type="EMBL" id="OHV46229.1"/>
    </source>
</evidence>
<accession>A0A1S1RKA4</accession>
<name>A0A1S1RKA4_9ACTN</name>
<sequence>MSDDLGTTLVVILGVIAVVGVVLVVGTVYLLRRYRMPIQGVAAAITSLVYVVSPVDAVPEFPLGPVGLVDDVAVILGALFYLRRLVDSRRAVPRGGEPRMLDARPRGRGIGRR</sequence>
<evidence type="ECO:0000256" key="3">
    <source>
        <dbReference type="ARBA" id="ARBA00022989"/>
    </source>
</evidence>
<protein>
    <recommendedName>
        <fullName evidence="7">DUF1232 domain-containing protein</fullName>
    </recommendedName>
</protein>
<organism evidence="8 9">
    <name type="scientific">Parafrankia colletiae</name>
    <dbReference type="NCBI Taxonomy" id="573497"/>
    <lineage>
        <taxon>Bacteria</taxon>
        <taxon>Bacillati</taxon>
        <taxon>Actinomycetota</taxon>
        <taxon>Actinomycetes</taxon>
        <taxon>Frankiales</taxon>
        <taxon>Frankiaceae</taxon>
        <taxon>Parafrankia</taxon>
    </lineage>
</organism>
<comment type="subcellular location">
    <subcellularLocation>
        <location evidence="1">Endomembrane system</location>
        <topology evidence="1">Multi-pass membrane protein</topology>
    </subcellularLocation>
</comment>
<keyword evidence="2 6" id="KW-0812">Transmembrane</keyword>
<dbReference type="RefSeq" id="WP_071081779.1">
    <property type="nucleotide sequence ID" value="NZ_MBLM01000002.1"/>
</dbReference>
<evidence type="ECO:0000256" key="4">
    <source>
        <dbReference type="ARBA" id="ARBA00023136"/>
    </source>
</evidence>
<dbReference type="EMBL" id="MBLM01000002">
    <property type="protein sequence ID" value="OHV46229.1"/>
    <property type="molecule type" value="Genomic_DNA"/>
</dbReference>
<evidence type="ECO:0000256" key="6">
    <source>
        <dbReference type="SAM" id="Phobius"/>
    </source>
</evidence>
<feature type="compositionally biased region" description="Basic and acidic residues" evidence="5">
    <location>
        <begin position="93"/>
        <end position="105"/>
    </location>
</feature>